<feature type="chain" id="PRO_5026892679" evidence="1">
    <location>
        <begin position="22"/>
        <end position="275"/>
    </location>
</feature>
<dbReference type="AlphaFoldDB" id="A0A6P0CHU0"/>
<dbReference type="Gene3D" id="1.20.5.340">
    <property type="match status" value="1"/>
</dbReference>
<proteinExistence type="predicted"/>
<name>A0A6P0CHU0_9RHOB</name>
<comment type="caution">
    <text evidence="2">The sequence shown here is derived from an EMBL/GenBank/DDBJ whole genome shotgun (WGS) entry which is preliminary data.</text>
</comment>
<feature type="signal peptide" evidence="1">
    <location>
        <begin position="1"/>
        <end position="21"/>
    </location>
</feature>
<keyword evidence="1" id="KW-0732">Signal</keyword>
<dbReference type="Proteomes" id="UP000468591">
    <property type="component" value="Unassembled WGS sequence"/>
</dbReference>
<organism evidence="2 3">
    <name type="scientific">Sulfitobacter sediminilitoris</name>
    <dbReference type="NCBI Taxonomy" id="2698830"/>
    <lineage>
        <taxon>Bacteria</taxon>
        <taxon>Pseudomonadati</taxon>
        <taxon>Pseudomonadota</taxon>
        <taxon>Alphaproteobacteria</taxon>
        <taxon>Rhodobacterales</taxon>
        <taxon>Roseobacteraceae</taxon>
        <taxon>Sulfitobacter</taxon>
    </lineage>
</organism>
<gene>
    <name evidence="2" type="ORF">GV827_16810</name>
</gene>
<sequence length="275" mass="29167">MKRLGTLVLALCLALSLSLNVATVAFSAVATLVSSAYSAVTGARSVVSSLQAKNADLDRELKRTKTKVTTLSSDLDVRDKKINQLTKKVSLKDRRITTLTAKARNPSVRYRGAQKPLSAAVSDTVGRLSKRTTIAASRNVSSLFASSIPFVGVGVGVAVTGYELKDGCDNLKDLRELEVALNPSAKESDEQQRVCGTIPPTREEVMAKVRSAPGEVWEGAKQYVPELPEVDFGGAWASGLESAGDALGRAGETASDAGRSVSDAVRGGWNWVWGE</sequence>
<evidence type="ECO:0000256" key="1">
    <source>
        <dbReference type="SAM" id="SignalP"/>
    </source>
</evidence>
<evidence type="ECO:0000313" key="3">
    <source>
        <dbReference type="Proteomes" id="UP000468591"/>
    </source>
</evidence>
<dbReference type="EMBL" id="JAABNT010000011">
    <property type="protein sequence ID" value="NEK24053.1"/>
    <property type="molecule type" value="Genomic_DNA"/>
</dbReference>
<keyword evidence="3" id="KW-1185">Reference proteome</keyword>
<dbReference type="RefSeq" id="WP_164354974.1">
    <property type="nucleotide sequence ID" value="NZ_JAABNT010000011.1"/>
</dbReference>
<evidence type="ECO:0000313" key="2">
    <source>
        <dbReference type="EMBL" id="NEK24053.1"/>
    </source>
</evidence>
<reference evidence="2 3" key="1">
    <citation type="submission" date="2020-01" db="EMBL/GenBank/DDBJ databases">
        <title>Sulfitobacter sediminilitoris sp. nov., isolated from a tidal flat.</title>
        <authorList>
            <person name="Park S."/>
            <person name="Yoon J.-H."/>
        </authorList>
    </citation>
    <scope>NUCLEOTIDE SEQUENCE [LARGE SCALE GENOMIC DNA]</scope>
    <source>
        <strain evidence="2 3">JBTF-M27</strain>
    </source>
</reference>
<protein>
    <submittedName>
        <fullName evidence="2">Uncharacterized protein</fullName>
    </submittedName>
</protein>
<accession>A0A6P0CHU0</accession>